<feature type="repeat" description="WD" evidence="3">
    <location>
        <begin position="44"/>
        <end position="83"/>
    </location>
</feature>
<dbReference type="STRING" id="112498.A0A2D3ULK1"/>
<evidence type="ECO:0000313" key="4">
    <source>
        <dbReference type="EMBL" id="CZT15032.1"/>
    </source>
</evidence>
<keyword evidence="1 3" id="KW-0853">WD repeat</keyword>
<dbReference type="PROSITE" id="PS50294">
    <property type="entry name" value="WD_REPEATS_REGION"/>
    <property type="match status" value="1"/>
</dbReference>
<evidence type="ECO:0000256" key="2">
    <source>
        <dbReference type="ARBA" id="ARBA00022737"/>
    </source>
</evidence>
<dbReference type="InterPro" id="IPR015943">
    <property type="entry name" value="WD40/YVTN_repeat-like_dom_sf"/>
</dbReference>
<sequence>MMRFFLVTGSKDTRIKIWNRRDYLVERDDGKIIILPAYRELRCLRGHVAAVNVVRIFQHTLASGGGDRVIHLWDLRTGQMLRSLRGHVTGVVCLQYTGNLIISGSSDKTARIFDLERPDEEVQIACLEGHEGIVRALQVQKSEMEAKVLLQIVTGSYDGTVKIWHPDDGDSSCWRPHLTLSVQEDTTGDENRVFNVQCDERRLVCCSQNSIVLWDFGLDEQDISSGEVDSVRRGGEV</sequence>
<feature type="repeat" description="WD" evidence="3">
    <location>
        <begin position="127"/>
        <end position="164"/>
    </location>
</feature>
<dbReference type="InterPro" id="IPR001680">
    <property type="entry name" value="WD40_rpt"/>
</dbReference>
<dbReference type="PROSITE" id="PS00678">
    <property type="entry name" value="WD_REPEATS_1"/>
    <property type="match status" value="1"/>
</dbReference>
<dbReference type="InterPro" id="IPR019775">
    <property type="entry name" value="WD40_repeat_CS"/>
</dbReference>
<protein>
    <submittedName>
        <fullName evidence="4">Uncharacterized protein</fullName>
    </submittedName>
</protein>
<accession>A0A2D3ULK1</accession>
<dbReference type="GeneID" id="35606833"/>
<dbReference type="Gene3D" id="2.130.10.10">
    <property type="entry name" value="YVTN repeat-like/Quinoprotein amine dehydrogenase"/>
    <property type="match status" value="1"/>
</dbReference>
<dbReference type="SUPFAM" id="SSF50978">
    <property type="entry name" value="WD40 repeat-like"/>
    <property type="match status" value="1"/>
</dbReference>
<dbReference type="Proteomes" id="UP000225277">
    <property type="component" value="Unassembled WGS sequence"/>
</dbReference>
<dbReference type="InterPro" id="IPR020472">
    <property type="entry name" value="WD40_PAC1"/>
</dbReference>
<dbReference type="SMART" id="SM00320">
    <property type="entry name" value="WD40"/>
    <property type="match status" value="4"/>
</dbReference>
<dbReference type="InterPro" id="IPR050995">
    <property type="entry name" value="WD-F-box_domain-protein"/>
</dbReference>
<dbReference type="InterPro" id="IPR036322">
    <property type="entry name" value="WD40_repeat_dom_sf"/>
</dbReference>
<dbReference type="RefSeq" id="XP_023621929.1">
    <property type="nucleotide sequence ID" value="XM_023766161.1"/>
</dbReference>
<dbReference type="OrthoDB" id="19711at2759"/>
<keyword evidence="5" id="KW-1185">Reference proteome</keyword>
<reference evidence="4 5" key="1">
    <citation type="submission" date="2016-03" db="EMBL/GenBank/DDBJ databases">
        <authorList>
            <person name="Ploux O."/>
        </authorList>
    </citation>
    <scope>NUCLEOTIDE SEQUENCE [LARGE SCALE GENOMIC DNA]</scope>
    <source>
        <strain evidence="4 5">URUG2</strain>
    </source>
</reference>
<dbReference type="AlphaFoldDB" id="A0A2D3ULK1"/>
<name>A0A2D3ULK1_9PEZI</name>
<gene>
    <name evidence="4" type="ORF">RCC_12280</name>
</gene>
<feature type="repeat" description="WD" evidence="3">
    <location>
        <begin position="84"/>
        <end position="123"/>
    </location>
</feature>
<evidence type="ECO:0000313" key="5">
    <source>
        <dbReference type="Proteomes" id="UP000225277"/>
    </source>
</evidence>
<evidence type="ECO:0000256" key="3">
    <source>
        <dbReference type="PROSITE-ProRule" id="PRU00221"/>
    </source>
</evidence>
<dbReference type="PANTHER" id="PTHR14604">
    <property type="entry name" value="WD40 REPEAT PF20"/>
    <property type="match status" value="1"/>
</dbReference>
<dbReference type="Pfam" id="PF00400">
    <property type="entry name" value="WD40"/>
    <property type="match status" value="4"/>
</dbReference>
<keyword evidence="2" id="KW-0677">Repeat</keyword>
<dbReference type="PROSITE" id="PS50082">
    <property type="entry name" value="WD_REPEATS_2"/>
    <property type="match status" value="3"/>
</dbReference>
<organism evidence="4 5">
    <name type="scientific">Ramularia collo-cygni</name>
    <dbReference type="NCBI Taxonomy" id="112498"/>
    <lineage>
        <taxon>Eukaryota</taxon>
        <taxon>Fungi</taxon>
        <taxon>Dikarya</taxon>
        <taxon>Ascomycota</taxon>
        <taxon>Pezizomycotina</taxon>
        <taxon>Dothideomycetes</taxon>
        <taxon>Dothideomycetidae</taxon>
        <taxon>Mycosphaerellales</taxon>
        <taxon>Mycosphaerellaceae</taxon>
        <taxon>Ramularia</taxon>
    </lineage>
</organism>
<dbReference type="PRINTS" id="PR00320">
    <property type="entry name" value="GPROTEINBRPT"/>
</dbReference>
<evidence type="ECO:0000256" key="1">
    <source>
        <dbReference type="ARBA" id="ARBA00022574"/>
    </source>
</evidence>
<dbReference type="PANTHER" id="PTHR14604:SF4">
    <property type="entry name" value="F-BOX DOMAIN-CONTAINING PROTEIN"/>
    <property type="match status" value="1"/>
</dbReference>
<dbReference type="EMBL" id="FJUY01000001">
    <property type="protein sequence ID" value="CZT15032.1"/>
    <property type="molecule type" value="Genomic_DNA"/>
</dbReference>
<proteinExistence type="predicted"/>